<proteinExistence type="predicted"/>
<dbReference type="HOGENOM" id="CLU_081631_0_0_1"/>
<dbReference type="EMBL" id="GL988046">
    <property type="protein sequence ID" value="EGS17971.1"/>
    <property type="molecule type" value="Genomic_DNA"/>
</dbReference>
<organism evidence="2">
    <name type="scientific">Chaetomium thermophilum (strain DSM 1495 / CBS 144.50 / IMI 039719)</name>
    <name type="common">Thermochaetoides thermophila</name>
    <dbReference type="NCBI Taxonomy" id="759272"/>
    <lineage>
        <taxon>Eukaryota</taxon>
        <taxon>Fungi</taxon>
        <taxon>Dikarya</taxon>
        <taxon>Ascomycota</taxon>
        <taxon>Pezizomycotina</taxon>
        <taxon>Sordariomycetes</taxon>
        <taxon>Sordariomycetidae</taxon>
        <taxon>Sordariales</taxon>
        <taxon>Chaetomiaceae</taxon>
        <taxon>Thermochaetoides</taxon>
    </lineage>
</organism>
<protein>
    <recommendedName>
        <fullName evidence="3">ABM domain-containing protein</fullName>
    </recommendedName>
</protein>
<gene>
    <name evidence="1" type="ORF">CTHT_0059840</name>
</gene>
<evidence type="ECO:0000313" key="2">
    <source>
        <dbReference type="Proteomes" id="UP000008066"/>
    </source>
</evidence>
<name>G0SEV5_CHATD</name>
<dbReference type="OrthoDB" id="3830579at2759"/>
<dbReference type="RefSeq" id="XP_006696302.1">
    <property type="nucleotide sequence ID" value="XM_006696239.1"/>
</dbReference>
<evidence type="ECO:0000313" key="1">
    <source>
        <dbReference type="EMBL" id="EGS17971.1"/>
    </source>
</evidence>
<dbReference type="KEGG" id="cthr:CTHT_0059840"/>
<reference evidence="1 2" key="1">
    <citation type="journal article" date="2011" name="Cell">
        <title>Insight into structure and assembly of the nuclear pore complex by utilizing the genome of a eukaryotic thermophile.</title>
        <authorList>
            <person name="Amlacher S."/>
            <person name="Sarges P."/>
            <person name="Flemming D."/>
            <person name="van Noort V."/>
            <person name="Kunze R."/>
            <person name="Devos D.P."/>
            <person name="Arumugam M."/>
            <person name="Bork P."/>
            <person name="Hurt E."/>
        </authorList>
    </citation>
    <scope>NUCLEOTIDE SEQUENCE [LARGE SCALE GENOMIC DNA]</scope>
    <source>
        <strain evidence="2">DSM 1495 / CBS 144.50 / IMI 039719</strain>
    </source>
</reference>
<dbReference type="GeneID" id="18260022"/>
<dbReference type="AlphaFoldDB" id="G0SEV5"/>
<sequence>MAPVVVFQTLAYTGPDQLSASLVDQIKQQDGFKRAFFGPKIEDRTKGVLATEWSSTAAALAYRSSNLVASDEQLAIELASPGLSEPYGQTLDAPCTELFTAYGIEDVFVENTGKFLGLIKETEGFLGAQFGEAVGRGEGEERAARVVIGWRQKEDHDRSKADAESAIMKNIGLIRQGRKAGDLFHVEFKQL</sequence>
<keyword evidence="2" id="KW-1185">Reference proteome</keyword>
<accession>G0SEV5</accession>
<dbReference type="Proteomes" id="UP000008066">
    <property type="component" value="Unassembled WGS sequence"/>
</dbReference>
<dbReference type="eggNOG" id="ENOG502SUTN">
    <property type="taxonomic scope" value="Eukaryota"/>
</dbReference>
<evidence type="ECO:0008006" key="3">
    <source>
        <dbReference type="Google" id="ProtNLM"/>
    </source>
</evidence>
<dbReference type="OMA" id="ATDWHAS"/>